<feature type="compositionally biased region" description="Polar residues" evidence="1">
    <location>
        <begin position="208"/>
        <end position="224"/>
    </location>
</feature>
<name>M1V591_CYAM1</name>
<proteinExistence type="predicted"/>
<dbReference type="Proteomes" id="UP000007014">
    <property type="component" value="Chromosome 10"/>
</dbReference>
<keyword evidence="2" id="KW-1133">Transmembrane helix</keyword>
<sequence length="310" mass="33481">MAVEHTTSTNLSNWDNFLNLESCSQDEQNGEWEVRSGIIPTSGRFETDSSTDFGGCTVAAESLPQSPRAASFCLEDTAWSSRDMGIGDYLLLSRALSDLAVENQRLRERVRELEALVCAQSTRTVEARSSPDNPNEAASQASCETNGKPPTNGQRMIVGFACVTKSVLRELASFLTISNGQLGWTGASQVGTPPPSEKEDAKGYLFSSPCTESESIAKGSTSEPGSRWRSKRSPSADDRHAPDVPGAKRARHEAKSRVSYCAAARFAASGAIYSIFFFFSLALLPPLFDMLGFAFEPWLAASRTLALPAT</sequence>
<reference evidence="3 4" key="2">
    <citation type="journal article" date="2007" name="BMC Biol.">
        <title>A 100%-complete sequence reveals unusually simple genomic features in the hot-spring red alga Cyanidioschyzon merolae.</title>
        <authorList>
            <person name="Nozaki H."/>
            <person name="Takano H."/>
            <person name="Misumi O."/>
            <person name="Terasawa K."/>
            <person name="Matsuzaki M."/>
            <person name="Maruyama S."/>
            <person name="Nishida K."/>
            <person name="Yagisawa F."/>
            <person name="Yoshida Y."/>
            <person name="Fujiwara T."/>
            <person name="Takio S."/>
            <person name="Tamura K."/>
            <person name="Chung S.J."/>
            <person name="Nakamura S."/>
            <person name="Kuroiwa H."/>
            <person name="Tanaka K."/>
            <person name="Sato N."/>
            <person name="Kuroiwa T."/>
        </authorList>
    </citation>
    <scope>NUCLEOTIDE SEQUENCE [LARGE SCALE GENOMIC DNA]</scope>
    <source>
        <strain evidence="3 4">10D</strain>
    </source>
</reference>
<keyword evidence="2" id="KW-0812">Transmembrane</keyword>
<feature type="region of interest" description="Disordered" evidence="1">
    <location>
        <begin position="123"/>
        <end position="150"/>
    </location>
</feature>
<keyword evidence="4" id="KW-1185">Reference proteome</keyword>
<dbReference type="KEGG" id="cme:CYME_CMJ131C"/>
<dbReference type="EMBL" id="AP006492">
    <property type="protein sequence ID" value="BAM80260.1"/>
    <property type="molecule type" value="Genomic_DNA"/>
</dbReference>
<gene>
    <name evidence="3" type="ORF">CYME_CMJ131C</name>
</gene>
<evidence type="ECO:0000256" key="2">
    <source>
        <dbReference type="SAM" id="Phobius"/>
    </source>
</evidence>
<protein>
    <submittedName>
        <fullName evidence="3">Uncharacterized protein</fullName>
    </submittedName>
</protein>
<feature type="compositionally biased region" description="Polar residues" evidence="1">
    <location>
        <begin position="130"/>
        <end position="150"/>
    </location>
</feature>
<reference evidence="3 4" key="1">
    <citation type="journal article" date="2004" name="Nature">
        <title>Genome sequence of the ultrasmall unicellular red alga Cyanidioschyzon merolae 10D.</title>
        <authorList>
            <person name="Matsuzaki M."/>
            <person name="Misumi O."/>
            <person name="Shin-i T."/>
            <person name="Maruyama S."/>
            <person name="Takahara M."/>
            <person name="Miyagishima S."/>
            <person name="Mori T."/>
            <person name="Nishida K."/>
            <person name="Yagisawa F."/>
            <person name="Nishida K."/>
            <person name="Yoshida Y."/>
            <person name="Nishimura Y."/>
            <person name="Nakao S."/>
            <person name="Kobayashi T."/>
            <person name="Momoyama Y."/>
            <person name="Higashiyama T."/>
            <person name="Minoda A."/>
            <person name="Sano M."/>
            <person name="Nomoto H."/>
            <person name="Oishi K."/>
            <person name="Hayashi H."/>
            <person name="Ohta F."/>
            <person name="Nishizaka S."/>
            <person name="Haga S."/>
            <person name="Miura S."/>
            <person name="Morishita T."/>
            <person name="Kabeya Y."/>
            <person name="Terasawa K."/>
            <person name="Suzuki Y."/>
            <person name="Ishii Y."/>
            <person name="Asakawa S."/>
            <person name="Takano H."/>
            <person name="Ohta N."/>
            <person name="Kuroiwa H."/>
            <person name="Tanaka K."/>
            <person name="Shimizu N."/>
            <person name="Sugano S."/>
            <person name="Sato N."/>
            <person name="Nozaki H."/>
            <person name="Ogasawara N."/>
            <person name="Kohara Y."/>
            <person name="Kuroiwa T."/>
        </authorList>
    </citation>
    <scope>NUCLEOTIDE SEQUENCE [LARGE SCALE GENOMIC DNA]</scope>
    <source>
        <strain evidence="3 4">10D</strain>
    </source>
</reference>
<evidence type="ECO:0000256" key="1">
    <source>
        <dbReference type="SAM" id="MobiDB-lite"/>
    </source>
</evidence>
<dbReference type="AlphaFoldDB" id="M1V591"/>
<feature type="region of interest" description="Disordered" evidence="1">
    <location>
        <begin position="185"/>
        <end position="250"/>
    </location>
</feature>
<evidence type="ECO:0000313" key="3">
    <source>
        <dbReference type="EMBL" id="BAM80260.1"/>
    </source>
</evidence>
<organism evidence="3 4">
    <name type="scientific">Cyanidioschyzon merolae (strain NIES-3377 / 10D)</name>
    <name type="common">Unicellular red alga</name>
    <dbReference type="NCBI Taxonomy" id="280699"/>
    <lineage>
        <taxon>Eukaryota</taxon>
        <taxon>Rhodophyta</taxon>
        <taxon>Bangiophyceae</taxon>
        <taxon>Cyanidiales</taxon>
        <taxon>Cyanidiaceae</taxon>
        <taxon>Cyanidioschyzon</taxon>
    </lineage>
</organism>
<dbReference type="OrthoDB" id="10657670at2759"/>
<dbReference type="RefSeq" id="XP_005534867.1">
    <property type="nucleotide sequence ID" value="XM_005534810.1"/>
</dbReference>
<feature type="transmembrane region" description="Helical" evidence="2">
    <location>
        <begin position="258"/>
        <end position="284"/>
    </location>
</feature>
<dbReference type="GeneID" id="16994079"/>
<evidence type="ECO:0000313" key="4">
    <source>
        <dbReference type="Proteomes" id="UP000007014"/>
    </source>
</evidence>
<keyword evidence="2" id="KW-0472">Membrane</keyword>
<accession>M1V591</accession>